<dbReference type="OrthoDB" id="3531694at2759"/>
<name>A0A0U5C987_ASPCI</name>
<feature type="region of interest" description="Disordered" evidence="1">
    <location>
        <begin position="99"/>
        <end position="129"/>
    </location>
</feature>
<dbReference type="Proteomes" id="UP000054771">
    <property type="component" value="Unassembled WGS sequence"/>
</dbReference>
<accession>A0A0U5C987</accession>
<organism evidence="2 3">
    <name type="scientific">Aspergillus calidoustus</name>
    <dbReference type="NCBI Taxonomy" id="454130"/>
    <lineage>
        <taxon>Eukaryota</taxon>
        <taxon>Fungi</taxon>
        <taxon>Dikarya</taxon>
        <taxon>Ascomycota</taxon>
        <taxon>Pezizomycotina</taxon>
        <taxon>Eurotiomycetes</taxon>
        <taxon>Eurotiomycetidae</taxon>
        <taxon>Eurotiales</taxon>
        <taxon>Aspergillaceae</taxon>
        <taxon>Aspergillus</taxon>
        <taxon>Aspergillus subgen. Nidulantes</taxon>
    </lineage>
</organism>
<protein>
    <submittedName>
        <fullName evidence="2">Uncharacterized protein</fullName>
    </submittedName>
</protein>
<gene>
    <name evidence="2" type="ORF">ASPCAL06634</name>
</gene>
<reference evidence="3" key="1">
    <citation type="journal article" date="2016" name="Genome Announc.">
        <title>Draft genome sequences of fungus Aspergillus calidoustus.</title>
        <authorList>
            <person name="Horn F."/>
            <person name="Linde J."/>
            <person name="Mattern D.J."/>
            <person name="Walther G."/>
            <person name="Guthke R."/>
            <person name="Scherlach K."/>
            <person name="Martin K."/>
            <person name="Brakhage A.A."/>
            <person name="Petzke L."/>
            <person name="Valiante V."/>
        </authorList>
    </citation>
    <scope>NUCLEOTIDE SEQUENCE [LARGE SCALE GENOMIC DNA]</scope>
    <source>
        <strain evidence="3">SF006504</strain>
    </source>
</reference>
<feature type="compositionally biased region" description="Basic and acidic residues" evidence="1">
    <location>
        <begin position="99"/>
        <end position="111"/>
    </location>
</feature>
<sequence>MSTIIRRFLSYIGKCKPSDFKNPAHGTLVDLLQRPRETSISPLPYYHYIQGLLTAVPQDPRIKYASIEGTELHKSHKDPTDTQKVISIRFFDEDKKRVGTGHLHEDGTDKFRYKKKPPSESPSGGFEGR</sequence>
<evidence type="ECO:0000313" key="2">
    <source>
        <dbReference type="EMBL" id="CEL05516.1"/>
    </source>
</evidence>
<proteinExistence type="predicted"/>
<evidence type="ECO:0000256" key="1">
    <source>
        <dbReference type="SAM" id="MobiDB-lite"/>
    </source>
</evidence>
<dbReference type="AlphaFoldDB" id="A0A0U5C987"/>
<dbReference type="EMBL" id="CDMC01000005">
    <property type="protein sequence ID" value="CEL05516.1"/>
    <property type="molecule type" value="Genomic_DNA"/>
</dbReference>
<keyword evidence="3" id="KW-1185">Reference proteome</keyword>
<evidence type="ECO:0000313" key="3">
    <source>
        <dbReference type="Proteomes" id="UP000054771"/>
    </source>
</evidence>